<reference evidence="1 2" key="1">
    <citation type="submission" date="2021-07" db="EMBL/GenBank/DDBJ databases">
        <title>The Aristolochia fimbriata genome: insights into angiosperm evolution, floral development and chemical biosynthesis.</title>
        <authorList>
            <person name="Jiao Y."/>
        </authorList>
    </citation>
    <scope>NUCLEOTIDE SEQUENCE [LARGE SCALE GENOMIC DNA]</scope>
    <source>
        <strain evidence="1">IBCAS-2021</strain>
        <tissue evidence="1">Leaf</tissue>
    </source>
</reference>
<protein>
    <submittedName>
        <fullName evidence="1">Uncharacterized protein</fullName>
    </submittedName>
</protein>
<dbReference type="AlphaFoldDB" id="A0AAV7F596"/>
<proteinExistence type="predicted"/>
<comment type="caution">
    <text evidence="1">The sequence shown here is derived from an EMBL/GenBank/DDBJ whole genome shotgun (WGS) entry which is preliminary data.</text>
</comment>
<evidence type="ECO:0000313" key="2">
    <source>
        <dbReference type="Proteomes" id="UP000825729"/>
    </source>
</evidence>
<name>A0AAV7F596_ARIFI</name>
<gene>
    <name evidence="1" type="ORF">H6P81_007617</name>
</gene>
<organism evidence="1 2">
    <name type="scientific">Aristolochia fimbriata</name>
    <name type="common">White veined hardy Dutchman's pipe vine</name>
    <dbReference type="NCBI Taxonomy" id="158543"/>
    <lineage>
        <taxon>Eukaryota</taxon>
        <taxon>Viridiplantae</taxon>
        <taxon>Streptophyta</taxon>
        <taxon>Embryophyta</taxon>
        <taxon>Tracheophyta</taxon>
        <taxon>Spermatophyta</taxon>
        <taxon>Magnoliopsida</taxon>
        <taxon>Magnoliidae</taxon>
        <taxon>Piperales</taxon>
        <taxon>Aristolochiaceae</taxon>
        <taxon>Aristolochia</taxon>
    </lineage>
</organism>
<dbReference type="EMBL" id="JAINDJ010000003">
    <property type="protein sequence ID" value="KAG9454713.1"/>
    <property type="molecule type" value="Genomic_DNA"/>
</dbReference>
<sequence length="71" mass="7766">MGGWRDDGKMVEKAGFTDCIINLGQRKGTETFTMMGTDIKEGKMFDAKVSLSGKVGSRESRSKDKVVMDGD</sequence>
<dbReference type="Proteomes" id="UP000825729">
    <property type="component" value="Unassembled WGS sequence"/>
</dbReference>
<keyword evidence="2" id="KW-1185">Reference proteome</keyword>
<accession>A0AAV7F596</accession>
<evidence type="ECO:0000313" key="1">
    <source>
        <dbReference type="EMBL" id="KAG9454713.1"/>
    </source>
</evidence>